<proteinExistence type="predicted"/>
<feature type="transmembrane region" description="Helical" evidence="1">
    <location>
        <begin position="45"/>
        <end position="66"/>
    </location>
</feature>
<dbReference type="EMBL" id="KZ308157">
    <property type="protein sequence ID" value="KAG8223314.1"/>
    <property type="molecule type" value="Genomic_DNA"/>
</dbReference>
<dbReference type="Proteomes" id="UP000792457">
    <property type="component" value="Unassembled WGS sequence"/>
</dbReference>
<keyword evidence="3" id="KW-1185">Reference proteome</keyword>
<evidence type="ECO:0000313" key="2">
    <source>
        <dbReference type="EMBL" id="KAG8223314.1"/>
    </source>
</evidence>
<evidence type="ECO:0000313" key="3">
    <source>
        <dbReference type="Proteomes" id="UP000792457"/>
    </source>
</evidence>
<protein>
    <recommendedName>
        <fullName evidence="4">Transmembrane protein</fullName>
    </recommendedName>
</protein>
<comment type="caution">
    <text evidence="2">The sequence shown here is derived from an EMBL/GenBank/DDBJ whole genome shotgun (WGS) entry which is preliminary data.</text>
</comment>
<evidence type="ECO:0008006" key="4">
    <source>
        <dbReference type="Google" id="ProtNLM"/>
    </source>
</evidence>
<organism evidence="2 3">
    <name type="scientific">Ladona fulva</name>
    <name type="common">Scarce chaser dragonfly</name>
    <name type="synonym">Libellula fulva</name>
    <dbReference type="NCBI Taxonomy" id="123851"/>
    <lineage>
        <taxon>Eukaryota</taxon>
        <taxon>Metazoa</taxon>
        <taxon>Ecdysozoa</taxon>
        <taxon>Arthropoda</taxon>
        <taxon>Hexapoda</taxon>
        <taxon>Insecta</taxon>
        <taxon>Pterygota</taxon>
        <taxon>Palaeoptera</taxon>
        <taxon>Odonata</taxon>
        <taxon>Epiprocta</taxon>
        <taxon>Anisoptera</taxon>
        <taxon>Libelluloidea</taxon>
        <taxon>Libellulidae</taxon>
        <taxon>Ladona</taxon>
    </lineage>
</organism>
<dbReference type="OrthoDB" id="8186973at2759"/>
<sequence length="79" mass="8634">MSVGVALSTVVMSMLFDEVDARRKILRGRKAITRTYYKGNAIPAWGIVVLVAGGMIGVGIVLYVVLRMIVLKNDDPEEP</sequence>
<reference evidence="2" key="2">
    <citation type="submission" date="2017-10" db="EMBL/GenBank/DDBJ databases">
        <title>Ladona fulva Genome sequencing and assembly.</title>
        <authorList>
            <person name="Murali S."/>
            <person name="Richards S."/>
            <person name="Bandaranaike D."/>
            <person name="Bellair M."/>
            <person name="Blankenburg K."/>
            <person name="Chao H."/>
            <person name="Dinh H."/>
            <person name="Doddapaneni H."/>
            <person name="Dugan-Rocha S."/>
            <person name="Elkadiri S."/>
            <person name="Gnanaolivu R."/>
            <person name="Hernandez B."/>
            <person name="Skinner E."/>
            <person name="Javaid M."/>
            <person name="Lee S."/>
            <person name="Li M."/>
            <person name="Ming W."/>
            <person name="Munidasa M."/>
            <person name="Muniz J."/>
            <person name="Nguyen L."/>
            <person name="Hughes D."/>
            <person name="Osuji N."/>
            <person name="Pu L.-L."/>
            <person name="Puazo M."/>
            <person name="Qu C."/>
            <person name="Quiroz J."/>
            <person name="Raj R."/>
            <person name="Weissenberger G."/>
            <person name="Xin Y."/>
            <person name="Zou X."/>
            <person name="Han Y."/>
            <person name="Worley K."/>
            <person name="Muzny D."/>
            <person name="Gibbs R."/>
        </authorList>
    </citation>
    <scope>NUCLEOTIDE SEQUENCE</scope>
    <source>
        <strain evidence="2">Sampled in the wild</strain>
    </source>
</reference>
<keyword evidence="1" id="KW-0472">Membrane</keyword>
<name>A0A8K0JVW9_LADFU</name>
<accession>A0A8K0JVW9</accession>
<dbReference type="AlphaFoldDB" id="A0A8K0JVW9"/>
<gene>
    <name evidence="2" type="ORF">J437_LFUL001188</name>
</gene>
<keyword evidence="1" id="KW-1133">Transmembrane helix</keyword>
<reference evidence="2" key="1">
    <citation type="submission" date="2013-04" db="EMBL/GenBank/DDBJ databases">
        <authorList>
            <person name="Qu J."/>
            <person name="Murali S.C."/>
            <person name="Bandaranaike D."/>
            <person name="Bellair M."/>
            <person name="Blankenburg K."/>
            <person name="Chao H."/>
            <person name="Dinh H."/>
            <person name="Doddapaneni H."/>
            <person name="Downs B."/>
            <person name="Dugan-Rocha S."/>
            <person name="Elkadiri S."/>
            <person name="Gnanaolivu R.D."/>
            <person name="Hernandez B."/>
            <person name="Javaid M."/>
            <person name="Jayaseelan J.C."/>
            <person name="Lee S."/>
            <person name="Li M."/>
            <person name="Ming W."/>
            <person name="Munidasa M."/>
            <person name="Muniz J."/>
            <person name="Nguyen L."/>
            <person name="Ongeri F."/>
            <person name="Osuji N."/>
            <person name="Pu L.-L."/>
            <person name="Puazo M."/>
            <person name="Qu C."/>
            <person name="Quiroz J."/>
            <person name="Raj R."/>
            <person name="Weissenberger G."/>
            <person name="Xin Y."/>
            <person name="Zou X."/>
            <person name="Han Y."/>
            <person name="Richards S."/>
            <person name="Worley K."/>
            <person name="Muzny D."/>
            <person name="Gibbs R."/>
        </authorList>
    </citation>
    <scope>NUCLEOTIDE SEQUENCE</scope>
    <source>
        <strain evidence="2">Sampled in the wild</strain>
    </source>
</reference>
<keyword evidence="1" id="KW-0812">Transmembrane</keyword>
<evidence type="ECO:0000256" key="1">
    <source>
        <dbReference type="SAM" id="Phobius"/>
    </source>
</evidence>